<dbReference type="PANTHER" id="PTHR44329">
    <property type="entry name" value="SERINE/THREONINE-PROTEIN KINASE TNNI3K-RELATED"/>
    <property type="match status" value="1"/>
</dbReference>
<dbReference type="GO" id="GO:0004674">
    <property type="term" value="F:protein serine/threonine kinase activity"/>
    <property type="evidence" value="ECO:0007669"/>
    <property type="project" value="TreeGrafter"/>
</dbReference>
<protein>
    <recommendedName>
        <fullName evidence="2">Protein kinase domain-containing protein</fullName>
    </recommendedName>
</protein>
<gene>
    <name evidence="3" type="ORF">PILCRDRAFT_811797</name>
</gene>
<dbReference type="OrthoDB" id="4062651at2759"/>
<dbReference type="EMBL" id="KN832973">
    <property type="protein sequence ID" value="KIM90089.1"/>
    <property type="molecule type" value="Genomic_DNA"/>
</dbReference>
<dbReference type="InterPro" id="IPR000719">
    <property type="entry name" value="Prot_kinase_dom"/>
</dbReference>
<dbReference type="STRING" id="765440.A0A0C3GEJ8"/>
<dbReference type="InParanoid" id="A0A0C3GEJ8"/>
<dbReference type="InterPro" id="IPR008266">
    <property type="entry name" value="Tyr_kinase_AS"/>
</dbReference>
<reference evidence="4" key="2">
    <citation type="submission" date="2015-01" db="EMBL/GenBank/DDBJ databases">
        <title>Evolutionary Origins and Diversification of the Mycorrhizal Mutualists.</title>
        <authorList>
            <consortium name="DOE Joint Genome Institute"/>
            <consortium name="Mycorrhizal Genomics Consortium"/>
            <person name="Kohler A."/>
            <person name="Kuo A."/>
            <person name="Nagy L.G."/>
            <person name="Floudas D."/>
            <person name="Copeland A."/>
            <person name="Barry K.W."/>
            <person name="Cichocki N."/>
            <person name="Veneault-Fourrey C."/>
            <person name="LaButti K."/>
            <person name="Lindquist E.A."/>
            <person name="Lipzen A."/>
            <person name="Lundell T."/>
            <person name="Morin E."/>
            <person name="Murat C."/>
            <person name="Riley R."/>
            <person name="Ohm R."/>
            <person name="Sun H."/>
            <person name="Tunlid A."/>
            <person name="Henrissat B."/>
            <person name="Grigoriev I.V."/>
            <person name="Hibbett D.S."/>
            <person name="Martin F."/>
        </authorList>
    </citation>
    <scope>NUCLEOTIDE SEQUENCE [LARGE SCALE GENOMIC DNA]</scope>
    <source>
        <strain evidence="4">F 1598</strain>
    </source>
</reference>
<dbReference type="PROSITE" id="PS50011">
    <property type="entry name" value="PROTEIN_KINASE_DOM"/>
    <property type="match status" value="1"/>
</dbReference>
<dbReference type="SUPFAM" id="SSF56112">
    <property type="entry name" value="Protein kinase-like (PK-like)"/>
    <property type="match status" value="1"/>
</dbReference>
<dbReference type="HOGENOM" id="CLU_000288_7_18_1"/>
<organism evidence="3 4">
    <name type="scientific">Piloderma croceum (strain F 1598)</name>
    <dbReference type="NCBI Taxonomy" id="765440"/>
    <lineage>
        <taxon>Eukaryota</taxon>
        <taxon>Fungi</taxon>
        <taxon>Dikarya</taxon>
        <taxon>Basidiomycota</taxon>
        <taxon>Agaricomycotina</taxon>
        <taxon>Agaricomycetes</taxon>
        <taxon>Agaricomycetidae</taxon>
        <taxon>Atheliales</taxon>
        <taxon>Atheliaceae</taxon>
        <taxon>Piloderma</taxon>
    </lineage>
</organism>
<dbReference type="GO" id="GO:0005524">
    <property type="term" value="F:ATP binding"/>
    <property type="evidence" value="ECO:0007669"/>
    <property type="project" value="InterPro"/>
</dbReference>
<dbReference type="InterPro" id="IPR011009">
    <property type="entry name" value="Kinase-like_dom_sf"/>
</dbReference>
<evidence type="ECO:0000256" key="1">
    <source>
        <dbReference type="SAM" id="MobiDB-lite"/>
    </source>
</evidence>
<dbReference type="AlphaFoldDB" id="A0A0C3GEJ8"/>
<feature type="domain" description="Protein kinase" evidence="2">
    <location>
        <begin position="1"/>
        <end position="246"/>
    </location>
</feature>
<feature type="region of interest" description="Disordered" evidence="1">
    <location>
        <begin position="249"/>
        <end position="271"/>
    </location>
</feature>
<name>A0A0C3GEJ8_PILCF</name>
<reference evidence="3 4" key="1">
    <citation type="submission" date="2014-04" db="EMBL/GenBank/DDBJ databases">
        <authorList>
            <consortium name="DOE Joint Genome Institute"/>
            <person name="Kuo A."/>
            <person name="Tarkka M."/>
            <person name="Buscot F."/>
            <person name="Kohler A."/>
            <person name="Nagy L.G."/>
            <person name="Floudas D."/>
            <person name="Copeland A."/>
            <person name="Barry K.W."/>
            <person name="Cichocki N."/>
            <person name="Veneault-Fourrey C."/>
            <person name="LaButti K."/>
            <person name="Lindquist E.A."/>
            <person name="Lipzen A."/>
            <person name="Lundell T."/>
            <person name="Morin E."/>
            <person name="Murat C."/>
            <person name="Sun H."/>
            <person name="Tunlid A."/>
            <person name="Henrissat B."/>
            <person name="Grigoriev I.V."/>
            <person name="Hibbett D.S."/>
            <person name="Martin F."/>
            <person name="Nordberg H.P."/>
            <person name="Cantor M.N."/>
            <person name="Hua S.X."/>
        </authorList>
    </citation>
    <scope>NUCLEOTIDE SEQUENCE [LARGE SCALE GENOMIC DNA]</scope>
    <source>
        <strain evidence="3 4">F 1598</strain>
    </source>
</reference>
<dbReference type="Pfam" id="PF07714">
    <property type="entry name" value="PK_Tyr_Ser-Thr"/>
    <property type="match status" value="1"/>
</dbReference>
<evidence type="ECO:0000259" key="2">
    <source>
        <dbReference type="PROSITE" id="PS50011"/>
    </source>
</evidence>
<dbReference type="Proteomes" id="UP000054166">
    <property type="component" value="Unassembled WGS sequence"/>
</dbReference>
<dbReference type="Gene3D" id="1.10.510.10">
    <property type="entry name" value="Transferase(Phosphotransferase) domain 1"/>
    <property type="match status" value="1"/>
</dbReference>
<accession>A0A0C3GEJ8</accession>
<sequence length="271" mass="30697">MSDKQVAVKVLRGGSSSNPNFPPKSKERLVNNAWSWQYLKHANVSEFYGLAFNFGYMPALILPFYGNATVIDYVKEKDDEIKLDMVKQIARGLDYLHEQSIVHGDLRGSNIIVDGEGYPRICDYGLAFIIDPSEFISIKTAGPCRWYAPEIMNPPDTISLNDSLALFTTESDVYAFAMTVLEIFTGKIPFYQRRNDSSVIFTVLNGGRPEFPPCLDERKDLRDLVHDCWHEEPSRRPTSREVNNMLNVGTSEDNRLSGGENQPPGWFESLD</sequence>
<dbReference type="PROSITE" id="PS00109">
    <property type="entry name" value="PROTEIN_KINASE_TYR"/>
    <property type="match status" value="1"/>
</dbReference>
<evidence type="ECO:0000313" key="3">
    <source>
        <dbReference type="EMBL" id="KIM90089.1"/>
    </source>
</evidence>
<keyword evidence="4" id="KW-1185">Reference proteome</keyword>
<evidence type="ECO:0000313" key="4">
    <source>
        <dbReference type="Proteomes" id="UP000054166"/>
    </source>
</evidence>
<dbReference type="InterPro" id="IPR001245">
    <property type="entry name" value="Ser-Thr/Tyr_kinase_cat_dom"/>
</dbReference>
<proteinExistence type="predicted"/>
<dbReference type="InterPro" id="IPR051681">
    <property type="entry name" value="Ser/Thr_Kinases-Pseudokinases"/>
</dbReference>